<dbReference type="Pfam" id="PF04264">
    <property type="entry name" value="YceI"/>
    <property type="match status" value="1"/>
</dbReference>
<dbReference type="InterPro" id="IPR007372">
    <property type="entry name" value="Lipid/polyisoprenoid-bd_YceI"/>
</dbReference>
<dbReference type="PANTHER" id="PTHR34406:SF1">
    <property type="entry name" value="PROTEIN YCEI"/>
    <property type="match status" value="1"/>
</dbReference>
<feature type="chain" id="PRO_5025329719" evidence="1">
    <location>
        <begin position="21"/>
        <end position="185"/>
    </location>
</feature>
<protein>
    <submittedName>
        <fullName evidence="3">YceI family protein</fullName>
    </submittedName>
</protein>
<dbReference type="Proteomes" id="UP000478546">
    <property type="component" value="Unassembled WGS sequence"/>
</dbReference>
<keyword evidence="4" id="KW-1185">Reference proteome</keyword>
<comment type="caution">
    <text evidence="3">The sequence shown here is derived from an EMBL/GenBank/DDBJ whole genome shotgun (WGS) entry which is preliminary data.</text>
</comment>
<sequence length="185" mass="20427">MKKVIFNTLLLILLVTAAQAQDKFFTKTGKISFFSSTPMEDIEAHNKTTTSVIDTKTGKMEFAVLMKAFQFEKALMEEHFNENYVESGKFPKASFSGAIANIGDVNFKKDGTYKVTVKGNLTLHGVTKPVEAPGTIVVKNGVVNAASTFNLAPEDYKITIPNLVREKIAKQIKVTVDINYEPLKS</sequence>
<feature type="domain" description="Lipid/polyisoprenoid-binding YceI-like" evidence="2">
    <location>
        <begin position="50"/>
        <end position="179"/>
    </location>
</feature>
<gene>
    <name evidence="3" type="ORF">GWO68_11935</name>
</gene>
<name>A0A6B2H2M3_9BACT</name>
<organism evidence="3 4">
    <name type="scientific">Pontibacter fetidus</name>
    <dbReference type="NCBI Taxonomy" id="2700082"/>
    <lineage>
        <taxon>Bacteria</taxon>
        <taxon>Pseudomonadati</taxon>
        <taxon>Bacteroidota</taxon>
        <taxon>Cytophagia</taxon>
        <taxon>Cytophagales</taxon>
        <taxon>Hymenobacteraceae</taxon>
        <taxon>Pontibacter</taxon>
    </lineage>
</organism>
<dbReference type="SUPFAM" id="SSF101874">
    <property type="entry name" value="YceI-like"/>
    <property type="match status" value="1"/>
</dbReference>
<proteinExistence type="predicted"/>
<evidence type="ECO:0000259" key="2">
    <source>
        <dbReference type="Pfam" id="PF04264"/>
    </source>
</evidence>
<evidence type="ECO:0000313" key="4">
    <source>
        <dbReference type="Proteomes" id="UP000478546"/>
    </source>
</evidence>
<dbReference type="AlphaFoldDB" id="A0A6B2H2M3"/>
<feature type="signal peptide" evidence="1">
    <location>
        <begin position="1"/>
        <end position="20"/>
    </location>
</feature>
<dbReference type="Gene3D" id="2.40.128.110">
    <property type="entry name" value="Lipid/polyisoprenoid-binding, YceI-like"/>
    <property type="match status" value="1"/>
</dbReference>
<dbReference type="InterPro" id="IPR036761">
    <property type="entry name" value="TTHA0802/YceI-like_sf"/>
</dbReference>
<dbReference type="EMBL" id="JAAEAA010000014">
    <property type="protein sequence ID" value="NDK56631.1"/>
    <property type="molecule type" value="Genomic_DNA"/>
</dbReference>
<accession>A0A6B2H2M3</accession>
<reference evidence="3 4" key="1">
    <citation type="submission" date="2020-01" db="EMBL/GenBank/DDBJ databases">
        <authorList>
            <person name="Kim M.K."/>
        </authorList>
    </citation>
    <scope>NUCLEOTIDE SEQUENCE [LARGE SCALE GENOMIC DNA]</scope>
    <source>
        <strain evidence="3 4">BT213</strain>
    </source>
</reference>
<evidence type="ECO:0000313" key="3">
    <source>
        <dbReference type="EMBL" id="NDK56631.1"/>
    </source>
</evidence>
<dbReference type="RefSeq" id="WP_162346686.1">
    <property type="nucleotide sequence ID" value="NZ_JAAEAA010000014.1"/>
</dbReference>
<evidence type="ECO:0000256" key="1">
    <source>
        <dbReference type="SAM" id="SignalP"/>
    </source>
</evidence>
<dbReference type="PANTHER" id="PTHR34406">
    <property type="entry name" value="PROTEIN YCEI"/>
    <property type="match status" value="1"/>
</dbReference>
<keyword evidence="1" id="KW-0732">Signal</keyword>